<gene>
    <name evidence="3" type="ORF">E1298_45325</name>
</gene>
<feature type="domain" description="Outer membrane channel protein CpnT-like N-terminal" evidence="2">
    <location>
        <begin position="141"/>
        <end position="296"/>
    </location>
</feature>
<feature type="region of interest" description="Disordered" evidence="1">
    <location>
        <begin position="324"/>
        <end position="378"/>
    </location>
</feature>
<name>A0A4R4ZRY3_9ACTN</name>
<dbReference type="OrthoDB" id="3460530at2"/>
<reference evidence="3 4" key="1">
    <citation type="submission" date="2019-03" db="EMBL/GenBank/DDBJ databases">
        <title>Draft genome sequences of novel Actinobacteria.</title>
        <authorList>
            <person name="Sahin N."/>
            <person name="Ay H."/>
            <person name="Saygin H."/>
        </authorList>
    </citation>
    <scope>NUCLEOTIDE SEQUENCE [LARGE SCALE GENOMIC DNA]</scope>
    <source>
        <strain evidence="3 4">H3C3</strain>
    </source>
</reference>
<dbReference type="CDD" id="cd20695">
    <property type="entry name" value="CdiA-CT_5T87E_Ct"/>
    <property type="match status" value="1"/>
</dbReference>
<dbReference type="EMBL" id="SMKU01000563">
    <property type="protein sequence ID" value="TDD61545.1"/>
    <property type="molecule type" value="Genomic_DNA"/>
</dbReference>
<comment type="caution">
    <text evidence="3">The sequence shown here is derived from an EMBL/GenBank/DDBJ whole genome shotgun (WGS) entry which is preliminary data.</text>
</comment>
<dbReference type="InterPro" id="IPR057746">
    <property type="entry name" value="CpnT-like_N"/>
</dbReference>
<accession>A0A4R4ZRY3</accession>
<evidence type="ECO:0000256" key="1">
    <source>
        <dbReference type="SAM" id="MobiDB-lite"/>
    </source>
</evidence>
<evidence type="ECO:0000313" key="4">
    <source>
        <dbReference type="Proteomes" id="UP000294513"/>
    </source>
</evidence>
<proteinExistence type="predicted"/>
<organism evidence="3 4">
    <name type="scientific">Actinomadura rubrisoli</name>
    <dbReference type="NCBI Taxonomy" id="2530368"/>
    <lineage>
        <taxon>Bacteria</taxon>
        <taxon>Bacillati</taxon>
        <taxon>Actinomycetota</taxon>
        <taxon>Actinomycetes</taxon>
        <taxon>Streptosporangiales</taxon>
        <taxon>Thermomonosporaceae</taxon>
        <taxon>Actinomadura</taxon>
    </lineage>
</organism>
<keyword evidence="4" id="KW-1185">Reference proteome</keyword>
<dbReference type="AlphaFoldDB" id="A0A4R4ZRY3"/>
<dbReference type="Pfam" id="PF25547">
    <property type="entry name" value="WXG100_2"/>
    <property type="match status" value="1"/>
</dbReference>
<evidence type="ECO:0000313" key="3">
    <source>
        <dbReference type="EMBL" id="TDD61545.1"/>
    </source>
</evidence>
<sequence>MSRVWIDTNLVHRTAQHVAAAQNRFGSTWTTLSGALAPTAGMAGNPGKDQAAAEFIAAYTPAAQAAWQGFAALHRSTGDMSRGLTQTVNNHTRADQHSVIGSGFSMVPRQPSFRDQLLGFVVSGPLNVAAPPTAAGPGKPPPRSLLETLTGISFDPLDIAQHWPTGDSYALATAATAWQAANTSLLDVRGRLATEVTAVTGHSDAPDIDAFDGYWRRLYGNASDTLLNALPQLCAGMASACRQYGAAVLESQIRVNDAAPNPIAAVFELAALRAAIAAAAGKLLQTVGAITVGVLANHLITSVTTGTATATAPNLRILHAETEQEGAPPTYEPGGKHGSNTRQTSRGPNSAEPTDGQEALDNSAPLGENTTRRVGVDKEHGEIVVLDETHPGKSIYHGHVREWDELTDKMKNALKRAGLVDKKGRILK</sequence>
<dbReference type="Proteomes" id="UP000294513">
    <property type="component" value="Unassembled WGS sequence"/>
</dbReference>
<feature type="compositionally biased region" description="Polar residues" evidence="1">
    <location>
        <begin position="338"/>
        <end position="352"/>
    </location>
</feature>
<protein>
    <recommendedName>
        <fullName evidence="2">Outer membrane channel protein CpnT-like N-terminal domain-containing protein</fullName>
    </recommendedName>
</protein>
<evidence type="ECO:0000259" key="2">
    <source>
        <dbReference type="Pfam" id="PF25547"/>
    </source>
</evidence>
<dbReference type="RefSeq" id="WP_131903552.1">
    <property type="nucleotide sequence ID" value="NZ_SMKU01000563.1"/>
</dbReference>